<evidence type="ECO:0000313" key="6">
    <source>
        <dbReference type="EMBL" id="RIY35105.1"/>
    </source>
</evidence>
<dbReference type="RefSeq" id="WP_119532388.1">
    <property type="nucleotide sequence ID" value="NZ_JBHSSP010000026.1"/>
</dbReference>
<dbReference type="GO" id="GO:0005829">
    <property type="term" value="C:cytosol"/>
    <property type="evidence" value="ECO:0007669"/>
    <property type="project" value="TreeGrafter"/>
</dbReference>
<dbReference type="OrthoDB" id="9786771at2"/>
<comment type="function">
    <text evidence="1">Plays a role in synthesis, processing and/or stability of 23S rRNA.</text>
</comment>
<dbReference type="PANTHER" id="PTHR38099">
    <property type="entry name" value="LARGE RIBOSOMAL RNA SUBUNIT ACCUMULATION PROTEIN YCED"/>
    <property type="match status" value="1"/>
</dbReference>
<protein>
    <recommendedName>
        <fullName evidence="3">Large ribosomal RNA subunit accumulation protein YceD</fullName>
    </recommendedName>
    <alternativeName>
        <fullName evidence="5">23S rRNA accumulation protein YceD</fullName>
    </alternativeName>
</protein>
<reference evidence="6 7" key="1">
    <citation type="submission" date="2017-08" db="EMBL/GenBank/DDBJ databases">
        <title>Reclassification of Bisgaard taxon 37 and 44.</title>
        <authorList>
            <person name="Christensen H."/>
        </authorList>
    </citation>
    <scope>NUCLEOTIDE SEQUENCE [LARGE SCALE GENOMIC DNA]</scope>
    <source>
        <strain evidence="6 7">111</strain>
    </source>
</reference>
<dbReference type="Proteomes" id="UP000265916">
    <property type="component" value="Unassembled WGS sequence"/>
</dbReference>
<dbReference type="EMBL" id="NRJG01000150">
    <property type="protein sequence ID" value="RIY35105.1"/>
    <property type="molecule type" value="Genomic_DNA"/>
</dbReference>
<keyword evidence="7" id="KW-1185">Reference proteome</keyword>
<evidence type="ECO:0000256" key="1">
    <source>
        <dbReference type="ARBA" id="ARBA00002868"/>
    </source>
</evidence>
<dbReference type="InterPro" id="IPR039255">
    <property type="entry name" value="YceD_bac"/>
</dbReference>
<dbReference type="GO" id="GO:0042254">
    <property type="term" value="P:ribosome biogenesis"/>
    <property type="evidence" value="ECO:0007669"/>
    <property type="project" value="UniProtKB-KW"/>
</dbReference>
<evidence type="ECO:0000313" key="7">
    <source>
        <dbReference type="Proteomes" id="UP000265916"/>
    </source>
</evidence>
<dbReference type="AlphaFoldDB" id="A0A3A1YBP3"/>
<accession>A0A3A1YBP3</accession>
<sequence>MRLPTRLNIRNEATRRSDFKGTIAKELFTRFPQDTVKSINSDAQVELHCAFDHYKNPVCQGTAIINVTSTCMRCCEDYSYDVVAHFTLAPASSEEQADNLPMDYSPLLIDEFGEVNLTEGIEEELIMNIALTPKHEDDNCFDSEQPMTFGDQIEEETTSSNNPFEALKALKGKLGK</sequence>
<gene>
    <name evidence="6" type="ORF">CKF58_07070</name>
</gene>
<keyword evidence="4" id="KW-0690">Ribosome biogenesis</keyword>
<evidence type="ECO:0000256" key="3">
    <source>
        <dbReference type="ARBA" id="ARBA00015716"/>
    </source>
</evidence>
<dbReference type="InterPro" id="IPR003772">
    <property type="entry name" value="YceD"/>
</dbReference>
<dbReference type="Pfam" id="PF02620">
    <property type="entry name" value="YceD"/>
    <property type="match status" value="1"/>
</dbReference>
<name>A0A3A1YBP3_9GAMM</name>
<proteinExistence type="inferred from homology"/>
<evidence type="ECO:0000256" key="4">
    <source>
        <dbReference type="ARBA" id="ARBA00022517"/>
    </source>
</evidence>
<comment type="caution">
    <text evidence="6">The sequence shown here is derived from an EMBL/GenBank/DDBJ whole genome shotgun (WGS) entry which is preliminary data.</text>
</comment>
<organism evidence="6 7">
    <name type="scientific">Psittacicella hinzii</name>
    <dbReference type="NCBI Taxonomy" id="2028575"/>
    <lineage>
        <taxon>Bacteria</taxon>
        <taxon>Pseudomonadati</taxon>
        <taxon>Pseudomonadota</taxon>
        <taxon>Gammaproteobacteria</taxon>
        <taxon>Pasteurellales</taxon>
        <taxon>Psittacicellaceae</taxon>
        <taxon>Psittacicella</taxon>
    </lineage>
</organism>
<comment type="similarity">
    <text evidence="2">Belongs to the DUF177 domain family.</text>
</comment>
<evidence type="ECO:0000256" key="2">
    <source>
        <dbReference type="ARBA" id="ARBA00010740"/>
    </source>
</evidence>
<dbReference type="PANTHER" id="PTHR38099:SF1">
    <property type="entry name" value="LARGE RIBOSOMAL RNA SUBUNIT ACCUMULATION PROTEIN YCED"/>
    <property type="match status" value="1"/>
</dbReference>
<evidence type="ECO:0000256" key="5">
    <source>
        <dbReference type="ARBA" id="ARBA00031841"/>
    </source>
</evidence>